<proteinExistence type="predicted"/>
<sequence length="41" mass="4545">MGFRTVTLKNVETGQQNTDVEVLVQDSPITEAQSLELLARL</sequence>
<reference evidence="1" key="1">
    <citation type="submission" date="2020-02" db="EMBL/GenBank/DDBJ databases">
        <authorList>
            <person name="Meier V. D."/>
        </authorList>
    </citation>
    <scope>NUCLEOTIDE SEQUENCE</scope>
    <source>
        <strain evidence="1">AVDCRST_MAG93</strain>
    </source>
</reference>
<dbReference type="AlphaFoldDB" id="A0A6J4HPY3"/>
<name>A0A6J4HPY3_9CHLR</name>
<dbReference type="EMBL" id="CADCTR010000278">
    <property type="protein sequence ID" value="CAA9230443.1"/>
    <property type="molecule type" value="Genomic_DNA"/>
</dbReference>
<accession>A0A6J4HPY3</accession>
<evidence type="ECO:0000313" key="1">
    <source>
        <dbReference type="EMBL" id="CAA9230443.1"/>
    </source>
</evidence>
<gene>
    <name evidence="1" type="ORF">AVDCRST_MAG93-856</name>
</gene>
<protein>
    <submittedName>
        <fullName evidence="1">Uncharacterized protein</fullName>
    </submittedName>
</protein>
<organism evidence="1">
    <name type="scientific">uncultured Chloroflexia bacterium</name>
    <dbReference type="NCBI Taxonomy" id="1672391"/>
    <lineage>
        <taxon>Bacteria</taxon>
        <taxon>Bacillati</taxon>
        <taxon>Chloroflexota</taxon>
        <taxon>Chloroflexia</taxon>
        <taxon>environmental samples</taxon>
    </lineage>
</organism>